<sequence length="479" mass="54880">MVVFHRFLHTSKRLFQVAKSPIEEYERLVSLGKLKNDPYQKNIISNLGSLHEQLQKYTPPDPNKISHTSNNSGLSGLFGSLFGNTQKNKGQILYSDEEYQGIPKGIYLYGDVGCGKTMLMDLFYSTIPTHLTKKRLHFHQFMQNLHKRSHQLIMKHGQDFNTVPTLAKEIAQESTVLCFDEFQVTDVADAMLLRRLLTAALSPSHGLVLFATSNRAPDELYMNGIQRESFIPCIKLLDQRTEVVFLDSPTDYRKVPKPISSIYFSPNPGISFKSIHSIKSANEHIESWYKFLSQNHEAEIDLKLKIWGRSLNVPKSSPPYVAQFSFDELCGSPLSAADYLSLASAYNAIIVTDIPYLSIQNRDKIRRFITFLDAIYDNHGRLCVTAVAPFNDLFVEPEDLKNDYELKPSSLESEEKLDRKEEELKDDELIKTHGFDKQIVKNSKMFQLDEERFAFARALSRLSQMSTQDWVDNNHYKSS</sequence>
<reference evidence="4" key="1">
    <citation type="journal article" date="2021" name="Open Biol.">
        <title>Shared evolutionary footprints suggest mitochondrial oxidative damage underlies multiple complex I losses in fungi.</title>
        <authorList>
            <person name="Schikora-Tamarit M.A."/>
            <person name="Marcet-Houben M."/>
            <person name="Nosek J."/>
            <person name="Gabaldon T."/>
        </authorList>
    </citation>
    <scope>NUCLEOTIDE SEQUENCE</scope>
    <source>
        <strain evidence="4">CBS6341</strain>
    </source>
</reference>
<accession>A0A9P8PL32</accession>
<dbReference type="Proteomes" id="UP000769528">
    <property type="component" value="Unassembled WGS sequence"/>
</dbReference>
<keyword evidence="3" id="KW-0067">ATP-binding</keyword>
<proteinExistence type="inferred from homology"/>
<dbReference type="PANTHER" id="PTHR12169">
    <property type="entry name" value="ATPASE N2B"/>
    <property type="match status" value="1"/>
</dbReference>
<name>A0A9P8PL32_9ASCO</name>
<dbReference type="Pfam" id="PF03969">
    <property type="entry name" value="AFG1_ATPase"/>
    <property type="match status" value="1"/>
</dbReference>
<dbReference type="Gene3D" id="3.40.50.300">
    <property type="entry name" value="P-loop containing nucleotide triphosphate hydrolases"/>
    <property type="match status" value="1"/>
</dbReference>
<dbReference type="AlphaFoldDB" id="A0A9P8PL32"/>
<dbReference type="GO" id="GO:0005739">
    <property type="term" value="C:mitochondrion"/>
    <property type="evidence" value="ECO:0007669"/>
    <property type="project" value="TreeGrafter"/>
</dbReference>
<dbReference type="GO" id="GO:0006515">
    <property type="term" value="P:protein quality control for misfolded or incompletely synthesized proteins"/>
    <property type="evidence" value="ECO:0007669"/>
    <property type="project" value="TreeGrafter"/>
</dbReference>
<gene>
    <name evidence="4" type="ORF">WICMUC_003718</name>
</gene>
<keyword evidence="5" id="KW-1185">Reference proteome</keyword>
<dbReference type="GO" id="GO:0005524">
    <property type="term" value="F:ATP binding"/>
    <property type="evidence" value="ECO:0007669"/>
    <property type="project" value="UniProtKB-KW"/>
</dbReference>
<dbReference type="EMBL" id="JAEUBF010001028">
    <property type="protein sequence ID" value="KAH3673259.1"/>
    <property type="molecule type" value="Genomic_DNA"/>
</dbReference>
<dbReference type="InterPro" id="IPR005654">
    <property type="entry name" value="ATPase_AFG1-like"/>
</dbReference>
<keyword evidence="2" id="KW-0547">Nucleotide-binding</keyword>
<evidence type="ECO:0000256" key="3">
    <source>
        <dbReference type="ARBA" id="ARBA00022840"/>
    </source>
</evidence>
<dbReference type="GO" id="GO:0016887">
    <property type="term" value="F:ATP hydrolysis activity"/>
    <property type="evidence" value="ECO:0007669"/>
    <property type="project" value="InterPro"/>
</dbReference>
<dbReference type="PANTHER" id="PTHR12169:SF6">
    <property type="entry name" value="AFG1-LIKE ATPASE"/>
    <property type="match status" value="1"/>
</dbReference>
<reference evidence="4" key="2">
    <citation type="submission" date="2021-01" db="EMBL/GenBank/DDBJ databases">
        <authorList>
            <person name="Schikora-Tamarit M.A."/>
        </authorList>
    </citation>
    <scope>NUCLEOTIDE SEQUENCE</scope>
    <source>
        <strain evidence="4">CBS6341</strain>
    </source>
</reference>
<comment type="caution">
    <text evidence="4">The sequence shown here is derived from an EMBL/GenBank/DDBJ whole genome shotgun (WGS) entry which is preliminary data.</text>
</comment>
<evidence type="ECO:0000256" key="1">
    <source>
        <dbReference type="ARBA" id="ARBA00010322"/>
    </source>
</evidence>
<dbReference type="InterPro" id="IPR027417">
    <property type="entry name" value="P-loop_NTPase"/>
</dbReference>
<evidence type="ECO:0000313" key="5">
    <source>
        <dbReference type="Proteomes" id="UP000769528"/>
    </source>
</evidence>
<dbReference type="NCBIfam" id="NF040713">
    <property type="entry name" value="ZapE"/>
    <property type="match status" value="1"/>
</dbReference>
<comment type="similarity">
    <text evidence="1">Belongs to the AFG1 ATPase family.</text>
</comment>
<protein>
    <recommendedName>
        <fullName evidence="6">Protein AFG1</fullName>
    </recommendedName>
</protein>
<dbReference type="OrthoDB" id="548867at2759"/>
<dbReference type="SUPFAM" id="SSF52540">
    <property type="entry name" value="P-loop containing nucleoside triphosphate hydrolases"/>
    <property type="match status" value="1"/>
</dbReference>
<evidence type="ECO:0008006" key="6">
    <source>
        <dbReference type="Google" id="ProtNLM"/>
    </source>
</evidence>
<evidence type="ECO:0000256" key="2">
    <source>
        <dbReference type="ARBA" id="ARBA00022741"/>
    </source>
</evidence>
<evidence type="ECO:0000313" key="4">
    <source>
        <dbReference type="EMBL" id="KAH3673259.1"/>
    </source>
</evidence>
<organism evidence="4 5">
    <name type="scientific">Wickerhamomyces mucosus</name>
    <dbReference type="NCBI Taxonomy" id="1378264"/>
    <lineage>
        <taxon>Eukaryota</taxon>
        <taxon>Fungi</taxon>
        <taxon>Dikarya</taxon>
        <taxon>Ascomycota</taxon>
        <taxon>Saccharomycotina</taxon>
        <taxon>Saccharomycetes</taxon>
        <taxon>Phaffomycetales</taxon>
        <taxon>Wickerhamomycetaceae</taxon>
        <taxon>Wickerhamomyces</taxon>
    </lineage>
</organism>